<comment type="caution">
    <text evidence="2">The sequence shown here is derived from an EMBL/GenBank/DDBJ whole genome shotgun (WGS) entry which is preliminary data.</text>
</comment>
<feature type="transmembrane region" description="Helical" evidence="1">
    <location>
        <begin position="18"/>
        <end position="39"/>
    </location>
</feature>
<dbReference type="AlphaFoldDB" id="A0A0N1HXP5"/>
<dbReference type="Proteomes" id="UP000038010">
    <property type="component" value="Unassembled WGS sequence"/>
</dbReference>
<dbReference type="GeneID" id="28737792"/>
<reference evidence="2 3" key="1">
    <citation type="submission" date="2015-06" db="EMBL/GenBank/DDBJ databases">
        <title>Draft genome of the ant-associated black yeast Phialophora attae CBS 131958.</title>
        <authorList>
            <person name="Moreno L.F."/>
            <person name="Stielow B.J."/>
            <person name="de Hoog S."/>
            <person name="Vicente V.A."/>
            <person name="Weiss V.A."/>
            <person name="de Vries M."/>
            <person name="Cruz L.M."/>
            <person name="Souza E.M."/>
        </authorList>
    </citation>
    <scope>NUCLEOTIDE SEQUENCE [LARGE SCALE GENOMIC DNA]</scope>
    <source>
        <strain evidence="2 3">CBS 131958</strain>
    </source>
</reference>
<organism evidence="2 3">
    <name type="scientific">Cyphellophora attinorum</name>
    <dbReference type="NCBI Taxonomy" id="1664694"/>
    <lineage>
        <taxon>Eukaryota</taxon>
        <taxon>Fungi</taxon>
        <taxon>Dikarya</taxon>
        <taxon>Ascomycota</taxon>
        <taxon>Pezizomycotina</taxon>
        <taxon>Eurotiomycetes</taxon>
        <taxon>Chaetothyriomycetidae</taxon>
        <taxon>Chaetothyriales</taxon>
        <taxon>Cyphellophoraceae</taxon>
        <taxon>Cyphellophora</taxon>
    </lineage>
</organism>
<accession>A0A0N1HXP5</accession>
<dbReference type="VEuPathDB" id="FungiDB:AB675_568"/>
<evidence type="ECO:0000313" key="2">
    <source>
        <dbReference type="EMBL" id="KPI45385.1"/>
    </source>
</evidence>
<keyword evidence="3" id="KW-1185">Reference proteome</keyword>
<dbReference type="OrthoDB" id="4156595at2759"/>
<keyword evidence="1" id="KW-1133">Transmembrane helix</keyword>
<proteinExistence type="predicted"/>
<dbReference type="RefSeq" id="XP_018005348.1">
    <property type="nucleotide sequence ID" value="XM_018145923.1"/>
</dbReference>
<sequence>MSTKASTQTITTASPESLISRLIIGPVLFISFLVSLFLVDKKIYTSIFGSDSKQGGYYHSHQRKLAKSEMDQAFQQKNRVIAGLCMASGVAVAVVLWGIGAAWMYLGRRAGGVAV</sequence>
<keyword evidence="1" id="KW-0812">Transmembrane</keyword>
<gene>
    <name evidence="2" type="ORF">AB675_568</name>
</gene>
<protein>
    <submittedName>
        <fullName evidence="2">Uncharacterized protein</fullName>
    </submittedName>
</protein>
<keyword evidence="1" id="KW-0472">Membrane</keyword>
<evidence type="ECO:0000256" key="1">
    <source>
        <dbReference type="SAM" id="Phobius"/>
    </source>
</evidence>
<dbReference type="EMBL" id="LFJN01000001">
    <property type="protein sequence ID" value="KPI45385.1"/>
    <property type="molecule type" value="Genomic_DNA"/>
</dbReference>
<feature type="transmembrane region" description="Helical" evidence="1">
    <location>
        <begin position="80"/>
        <end position="106"/>
    </location>
</feature>
<evidence type="ECO:0000313" key="3">
    <source>
        <dbReference type="Proteomes" id="UP000038010"/>
    </source>
</evidence>
<name>A0A0N1HXP5_9EURO</name>